<dbReference type="Proteomes" id="UP000827872">
    <property type="component" value="Linkage Group LG04"/>
</dbReference>
<dbReference type="EMBL" id="CM037617">
    <property type="protein sequence ID" value="KAH8005051.1"/>
    <property type="molecule type" value="Genomic_DNA"/>
</dbReference>
<comment type="caution">
    <text evidence="1">The sequence shown here is derived from an EMBL/GenBank/DDBJ whole genome shotgun (WGS) entry which is preliminary data.</text>
</comment>
<evidence type="ECO:0000313" key="2">
    <source>
        <dbReference type="Proteomes" id="UP000827872"/>
    </source>
</evidence>
<proteinExistence type="predicted"/>
<organism evidence="1 2">
    <name type="scientific">Sphaerodactylus townsendi</name>
    <dbReference type="NCBI Taxonomy" id="933632"/>
    <lineage>
        <taxon>Eukaryota</taxon>
        <taxon>Metazoa</taxon>
        <taxon>Chordata</taxon>
        <taxon>Craniata</taxon>
        <taxon>Vertebrata</taxon>
        <taxon>Euteleostomi</taxon>
        <taxon>Lepidosauria</taxon>
        <taxon>Squamata</taxon>
        <taxon>Bifurcata</taxon>
        <taxon>Gekkota</taxon>
        <taxon>Sphaerodactylidae</taxon>
        <taxon>Sphaerodactylus</taxon>
    </lineage>
</organism>
<evidence type="ECO:0000313" key="1">
    <source>
        <dbReference type="EMBL" id="KAH8005051.1"/>
    </source>
</evidence>
<reference evidence="1" key="1">
    <citation type="submission" date="2021-08" db="EMBL/GenBank/DDBJ databases">
        <title>The first chromosome-level gecko genome reveals the dynamic sex chromosomes of Neotropical dwarf geckos (Sphaerodactylidae: Sphaerodactylus).</title>
        <authorList>
            <person name="Pinto B.J."/>
            <person name="Keating S.E."/>
            <person name="Gamble T."/>
        </authorList>
    </citation>
    <scope>NUCLEOTIDE SEQUENCE</scope>
    <source>
        <strain evidence="1">TG3544</strain>
    </source>
</reference>
<protein>
    <submittedName>
        <fullName evidence="1">Uncharacterized protein</fullName>
    </submittedName>
</protein>
<gene>
    <name evidence="1" type="ORF">K3G42_023107</name>
</gene>
<sequence>MASMREDPCKAHPHTSRKSGVKWFLRKPLLKILAAEETKGLCEALKGLRSSLCHLFFCIEFILYRISCLSIPKEHLAIILDLRISQTSRGYLLTQHLKSKPLRWGLSLYQSSNTLAPKNMYVSCLGTATFLLRHSKEGLVKESHVGTGS</sequence>
<accession>A0ACB8FHV0</accession>
<keyword evidence="2" id="KW-1185">Reference proteome</keyword>
<name>A0ACB8FHV0_9SAUR</name>